<comment type="catalytic activity">
    <reaction evidence="6 7">
        <text>UDP-alpha-D-glucose + 2 NAD(+) + H2O = UDP-alpha-D-glucuronate + 2 NADH + 3 H(+)</text>
        <dbReference type="Rhea" id="RHEA:23596"/>
        <dbReference type="ChEBI" id="CHEBI:15377"/>
        <dbReference type="ChEBI" id="CHEBI:15378"/>
        <dbReference type="ChEBI" id="CHEBI:57540"/>
        <dbReference type="ChEBI" id="CHEBI:57945"/>
        <dbReference type="ChEBI" id="CHEBI:58052"/>
        <dbReference type="ChEBI" id="CHEBI:58885"/>
        <dbReference type="EC" id="1.1.1.22"/>
    </reaction>
</comment>
<feature type="binding site" evidence="9">
    <location>
        <begin position="175"/>
        <end position="178"/>
    </location>
    <ligand>
        <name>substrate</name>
    </ligand>
</feature>
<dbReference type="InterPro" id="IPR014026">
    <property type="entry name" value="UDP-Glc/GDP-Man_DH_dimer"/>
</dbReference>
<dbReference type="InterPro" id="IPR036291">
    <property type="entry name" value="NAD(P)-bd_dom_sf"/>
</dbReference>
<evidence type="ECO:0000313" key="12">
    <source>
        <dbReference type="EMBL" id="ADD45308.1"/>
    </source>
</evidence>
<dbReference type="Gene3D" id="3.40.50.720">
    <property type="entry name" value="NAD(P)-binding Rossmann-like Domain"/>
    <property type="match status" value="2"/>
</dbReference>
<dbReference type="Proteomes" id="UP000000844">
    <property type="component" value="Chromosome"/>
</dbReference>
<keyword evidence="4 7" id="KW-0560">Oxidoreductase</keyword>
<feature type="domain" description="UDP-glucose/GDP-mannose dehydrogenase C-terminal" evidence="11">
    <location>
        <begin position="355"/>
        <end position="456"/>
    </location>
</feature>
<evidence type="ECO:0000256" key="10">
    <source>
        <dbReference type="PIRSR" id="PIRSR500134-3"/>
    </source>
</evidence>
<feature type="binding site" evidence="10">
    <location>
        <position position="178"/>
    </location>
    <ligand>
        <name>NAD(+)</name>
        <dbReference type="ChEBI" id="CHEBI:57540"/>
    </ligand>
</feature>
<dbReference type="Gene3D" id="1.20.5.100">
    <property type="entry name" value="Cytochrome c1, transmembrane anchor, C-terminal"/>
    <property type="match status" value="1"/>
</dbReference>
<evidence type="ECO:0000256" key="1">
    <source>
        <dbReference type="ARBA" id="ARBA00004701"/>
    </source>
</evidence>
<evidence type="ECO:0000256" key="2">
    <source>
        <dbReference type="ARBA" id="ARBA00006601"/>
    </source>
</evidence>
<sequence length="474" mass="51505">MRASSTSLPNEGESIVASGSPRPRLTFIGVGPLGGTYAACYAELGYEVLGYDVDSGRIEKFSAGEMPFYERGLDDLVRKNVDNGRLRFTTDPQEVADFGDVHFLCVGTPPRKDSDSADLAYIESAVTTLAPLLTRRCLLVGKSTVPVGTAAWVQQLIDKHSSPDVEVEVAWSPEFLQEANAVDDVLRPNRIVLAAQSEWADELLQAAHKGVFELAAMEDREVPLVKTDFATAELVKVASNAFLSTKISFINAMAELCEASGGDVNALARAMGYDSRIGHRFLRAGIGFGGGCLPKDLRALAARGKELGVGESMRFLAEVEDINLNRRTKVVRLAAELCGRENGPNGPELSGLNITVLGATFKPDTDDVRDSPALDIARRMSNEGATVTVYDPMGMDNARMFRPELRYGHTLTEAVEGADLVCVLTEWEEFRHVDPEALSDLVAKPRILDGRNALDPQLWRNAGWTYRGLGRAAD</sequence>
<reference evidence="12 13" key="1">
    <citation type="journal article" date="2009" name="Stand. Genomic Sci.">
        <title>Complete genome sequence of Stackebrandtia nassauensis type strain (LLR-40K-21).</title>
        <authorList>
            <person name="Munk C."/>
            <person name="Lapidus A."/>
            <person name="Copeland A."/>
            <person name="Jando M."/>
            <person name="Mayilraj S."/>
            <person name="Glavina Del Rio T."/>
            <person name="Nolan M."/>
            <person name="Chen F."/>
            <person name="Lucas S."/>
            <person name="Tice H."/>
            <person name="Cheng J.F."/>
            <person name="Han C."/>
            <person name="Detter J.C."/>
            <person name="Bruce D."/>
            <person name="Goodwin L."/>
            <person name="Chain P."/>
            <person name="Pitluck S."/>
            <person name="Goker M."/>
            <person name="Ovchinikova G."/>
            <person name="Pati A."/>
            <person name="Ivanova N."/>
            <person name="Mavromatis K."/>
            <person name="Chen A."/>
            <person name="Palaniappan K."/>
            <person name="Land M."/>
            <person name="Hauser L."/>
            <person name="Chang Y.J."/>
            <person name="Jeffries C.D."/>
            <person name="Bristow J."/>
            <person name="Eisen J.A."/>
            <person name="Markowitz V."/>
            <person name="Hugenholtz P."/>
            <person name="Kyrpides N.C."/>
            <person name="Klenk H.P."/>
        </authorList>
    </citation>
    <scope>NUCLEOTIDE SEQUENCE [LARGE SCALE GENOMIC DNA]</scope>
    <source>
        <strain evidence="13">DSM 44728 / CIP 108903 / NRRL B-16338 / NBRC 102104 / LLR-40K-21</strain>
    </source>
</reference>
<dbReference type="Pfam" id="PF03720">
    <property type="entry name" value="UDPG_MGDP_dh_C"/>
    <property type="match status" value="1"/>
</dbReference>
<feature type="binding site" evidence="9">
    <location>
        <position position="362"/>
    </location>
    <ligand>
        <name>substrate</name>
    </ligand>
</feature>
<dbReference type="HOGENOM" id="CLU_023810_1_2_11"/>
<dbReference type="PANTHER" id="PTHR43750">
    <property type="entry name" value="UDP-GLUCOSE 6-DEHYDROGENASE TUAD"/>
    <property type="match status" value="1"/>
</dbReference>
<feature type="binding site" evidence="10">
    <location>
        <position position="108"/>
    </location>
    <ligand>
        <name>NAD(+)</name>
        <dbReference type="ChEBI" id="CHEBI:57540"/>
    </ligand>
</feature>
<dbReference type="PIRSF" id="PIRSF500134">
    <property type="entry name" value="UDPglc_DH_bac"/>
    <property type="match status" value="1"/>
</dbReference>
<dbReference type="InterPro" id="IPR028357">
    <property type="entry name" value="UDPglc_DH_bac"/>
</dbReference>
<feature type="binding site" evidence="10">
    <location>
        <position position="57"/>
    </location>
    <ligand>
        <name>NAD(+)</name>
        <dbReference type="ChEBI" id="CHEBI:57540"/>
    </ligand>
</feature>
<dbReference type="SMART" id="SM00984">
    <property type="entry name" value="UDPG_MGDP_dh_C"/>
    <property type="match status" value="1"/>
</dbReference>
<feature type="binding site" evidence="9">
    <location>
        <position position="236"/>
    </location>
    <ligand>
        <name>substrate</name>
    </ligand>
</feature>
<evidence type="ECO:0000256" key="8">
    <source>
        <dbReference type="PIRSR" id="PIRSR500134-1"/>
    </source>
</evidence>
<dbReference type="InterPro" id="IPR001732">
    <property type="entry name" value="UDP-Glc/GDP-Man_DH_N"/>
</dbReference>
<dbReference type="PANTHER" id="PTHR43750:SF3">
    <property type="entry name" value="UDP-GLUCOSE 6-DEHYDROGENASE TUAD"/>
    <property type="match status" value="1"/>
</dbReference>
<dbReference type="RefSeq" id="WP_013020879.1">
    <property type="nucleotide sequence ID" value="NC_013947.1"/>
</dbReference>
<evidence type="ECO:0000256" key="4">
    <source>
        <dbReference type="ARBA" id="ARBA00023002"/>
    </source>
</evidence>
<dbReference type="InterPro" id="IPR017476">
    <property type="entry name" value="UDP-Glc/GDP-Man"/>
</dbReference>
<keyword evidence="5 7" id="KW-0520">NAD</keyword>
<feature type="active site" description="Nucleophile" evidence="8">
    <location>
        <position position="292"/>
    </location>
</feature>
<evidence type="ECO:0000256" key="5">
    <source>
        <dbReference type="ARBA" id="ARBA00023027"/>
    </source>
</evidence>
<protein>
    <recommendedName>
        <fullName evidence="3 7">UDP-glucose 6-dehydrogenase</fullName>
        <ecNumber evidence="3 7">1.1.1.22</ecNumber>
    </recommendedName>
</protein>
<dbReference type="EMBL" id="CP001778">
    <property type="protein sequence ID" value="ADD45308.1"/>
    <property type="molecule type" value="Genomic_DNA"/>
</dbReference>
<comment type="similarity">
    <text evidence="2 7">Belongs to the UDP-glucose/GDP-mannose dehydrogenase family.</text>
</comment>
<dbReference type="InterPro" id="IPR014027">
    <property type="entry name" value="UDP-Glc/GDP-Man_DH_C"/>
</dbReference>
<dbReference type="Pfam" id="PF00984">
    <property type="entry name" value="UDPG_MGDP_dh"/>
    <property type="match status" value="1"/>
</dbReference>
<dbReference type="KEGG" id="sna:Snas_5678"/>
<dbReference type="GO" id="GO:0000271">
    <property type="term" value="P:polysaccharide biosynthetic process"/>
    <property type="evidence" value="ECO:0007669"/>
    <property type="project" value="InterPro"/>
</dbReference>
<dbReference type="UniPathway" id="UPA00038">
    <property type="reaction ID" value="UER00491"/>
</dbReference>
<feature type="binding site" evidence="9">
    <location>
        <begin position="281"/>
        <end position="285"/>
    </location>
    <ligand>
        <name>substrate</name>
    </ligand>
</feature>
<dbReference type="PIRSF" id="PIRSF000124">
    <property type="entry name" value="UDPglc_GDPman_dh"/>
    <property type="match status" value="1"/>
</dbReference>
<dbReference type="eggNOG" id="COG1004">
    <property type="taxonomic scope" value="Bacteria"/>
</dbReference>
<dbReference type="SUPFAM" id="SSF52413">
    <property type="entry name" value="UDP-glucose/GDP-mannose dehydrogenase C-terminal domain"/>
    <property type="match status" value="1"/>
</dbReference>
<comment type="pathway">
    <text evidence="1">Nucleotide-sugar biosynthesis; UDP-alpha-D-glucuronate biosynthesis; UDP-alpha-D-glucuronate from UDP-alpha-D-glucose: step 1/1.</text>
</comment>
<evidence type="ECO:0000256" key="3">
    <source>
        <dbReference type="ARBA" id="ARBA00012954"/>
    </source>
</evidence>
<dbReference type="InterPro" id="IPR036220">
    <property type="entry name" value="UDP-Glc/GDP-Man_DH_C_sf"/>
</dbReference>
<dbReference type="SUPFAM" id="SSF51735">
    <property type="entry name" value="NAD(P)-binding Rossmann-fold domains"/>
    <property type="match status" value="1"/>
</dbReference>
<keyword evidence="13" id="KW-1185">Reference proteome</keyword>
<feature type="binding site" evidence="9">
    <location>
        <position position="289"/>
    </location>
    <ligand>
        <name>substrate</name>
    </ligand>
</feature>
<evidence type="ECO:0000256" key="7">
    <source>
        <dbReference type="PIRNR" id="PIRNR000124"/>
    </source>
</evidence>
<dbReference type="EC" id="1.1.1.22" evidence="3 7"/>
<gene>
    <name evidence="12" type="ordered locus">Snas_5678</name>
</gene>
<dbReference type="OrthoDB" id="5193947at2"/>
<accession>D3PXX9</accession>
<feature type="binding site" evidence="10">
    <location>
        <position position="295"/>
    </location>
    <ligand>
        <name>NAD(+)</name>
        <dbReference type="ChEBI" id="CHEBI:57540"/>
    </ligand>
</feature>
<dbReference type="NCBIfam" id="TIGR03026">
    <property type="entry name" value="NDP-sugDHase"/>
    <property type="match status" value="1"/>
</dbReference>
<proteinExistence type="inferred from homology"/>
<dbReference type="GO" id="GO:0006065">
    <property type="term" value="P:UDP-glucuronate biosynthetic process"/>
    <property type="evidence" value="ECO:0007669"/>
    <property type="project" value="UniProtKB-UniPathway"/>
</dbReference>
<feature type="binding site" evidence="10">
    <location>
        <position position="369"/>
    </location>
    <ligand>
        <name>NAD(+)</name>
        <dbReference type="ChEBI" id="CHEBI:57540"/>
    </ligand>
</feature>
<dbReference type="STRING" id="446470.Snas_5678"/>
<evidence type="ECO:0000313" key="13">
    <source>
        <dbReference type="Proteomes" id="UP000000844"/>
    </source>
</evidence>
<evidence type="ECO:0000256" key="6">
    <source>
        <dbReference type="ARBA" id="ARBA00047473"/>
    </source>
</evidence>
<dbReference type="SUPFAM" id="SSF48179">
    <property type="entry name" value="6-phosphogluconate dehydrogenase C-terminal domain-like"/>
    <property type="match status" value="1"/>
</dbReference>
<feature type="binding site" evidence="10">
    <location>
        <position position="52"/>
    </location>
    <ligand>
        <name>NAD(+)</name>
        <dbReference type="ChEBI" id="CHEBI:57540"/>
    </ligand>
</feature>
<organism evidence="12 13">
    <name type="scientific">Stackebrandtia nassauensis (strain DSM 44728 / CIP 108903 / NRRL B-16338 / NBRC 102104 / LLR-40K-21)</name>
    <dbReference type="NCBI Taxonomy" id="446470"/>
    <lineage>
        <taxon>Bacteria</taxon>
        <taxon>Bacillati</taxon>
        <taxon>Actinomycetota</taxon>
        <taxon>Actinomycetes</taxon>
        <taxon>Glycomycetales</taxon>
        <taxon>Glycomycetaceae</taxon>
        <taxon>Stackebrandtia</taxon>
    </lineage>
</organism>
<dbReference type="GO" id="GO:0003979">
    <property type="term" value="F:UDP-glucose 6-dehydrogenase activity"/>
    <property type="evidence" value="ECO:0007669"/>
    <property type="project" value="UniProtKB-EC"/>
</dbReference>
<dbReference type="GO" id="GO:0051287">
    <property type="term" value="F:NAD binding"/>
    <property type="evidence" value="ECO:0007669"/>
    <property type="project" value="InterPro"/>
</dbReference>
<evidence type="ECO:0000256" key="9">
    <source>
        <dbReference type="PIRSR" id="PIRSR500134-2"/>
    </source>
</evidence>
<dbReference type="Pfam" id="PF03721">
    <property type="entry name" value="UDPG_MGDP_dh_N"/>
    <property type="match status" value="1"/>
</dbReference>
<dbReference type="AlphaFoldDB" id="D3PXX9"/>
<evidence type="ECO:0000259" key="11">
    <source>
        <dbReference type="SMART" id="SM00984"/>
    </source>
</evidence>
<dbReference type="InterPro" id="IPR008927">
    <property type="entry name" value="6-PGluconate_DH-like_C_sf"/>
</dbReference>
<name>D3PXX9_STANL</name>
<feature type="binding site" evidence="10">
    <location>
        <position position="144"/>
    </location>
    <ligand>
        <name>NAD(+)</name>
        <dbReference type="ChEBI" id="CHEBI:57540"/>
    </ligand>
</feature>